<proteinExistence type="predicted"/>
<dbReference type="AlphaFoldDB" id="A0A1L1PG06"/>
<organism evidence="1 2">
    <name type="scientific">Hydrogenophaga intermedia</name>
    <dbReference type="NCBI Taxonomy" id="65786"/>
    <lineage>
        <taxon>Bacteria</taxon>
        <taxon>Pseudomonadati</taxon>
        <taxon>Pseudomonadota</taxon>
        <taxon>Betaproteobacteria</taxon>
        <taxon>Burkholderiales</taxon>
        <taxon>Comamonadaceae</taxon>
        <taxon>Hydrogenophaga</taxon>
    </lineage>
</organism>
<evidence type="ECO:0000313" key="1">
    <source>
        <dbReference type="EMBL" id="CDN88380.1"/>
    </source>
</evidence>
<dbReference type="RefSeq" id="WP_009515050.1">
    <property type="nucleotide sequence ID" value="NZ_CCAE010000022.1"/>
</dbReference>
<protein>
    <submittedName>
        <fullName evidence="1">Uncharacterized protein</fullName>
    </submittedName>
</protein>
<evidence type="ECO:0000313" key="2">
    <source>
        <dbReference type="Proteomes" id="UP000028878"/>
    </source>
</evidence>
<reference evidence="2" key="1">
    <citation type="submission" date="2014-02" db="EMBL/GenBank/DDBJ databases">
        <authorList>
            <person name="Gan H."/>
        </authorList>
    </citation>
    <scope>NUCLEOTIDE SEQUENCE [LARGE SCALE GENOMIC DNA]</scope>
    <source>
        <strain evidence="2">S1</strain>
    </source>
</reference>
<reference evidence="2" key="2">
    <citation type="submission" date="2014-11" db="EMBL/GenBank/DDBJ databases">
        <title>Draft genome sequence of Hydrogenophaga intermedia S1.</title>
        <authorList>
            <person name="Gan H.M."/>
            <person name="Chew T.H."/>
            <person name="Stolz A."/>
        </authorList>
    </citation>
    <scope>NUCLEOTIDE SEQUENCE [LARGE SCALE GENOMIC DNA]</scope>
    <source>
        <strain evidence="2">S1</strain>
    </source>
</reference>
<gene>
    <name evidence="1" type="ORF">BN948_02814</name>
</gene>
<dbReference type="Proteomes" id="UP000028878">
    <property type="component" value="Unassembled WGS sequence"/>
</dbReference>
<keyword evidence="2" id="KW-1185">Reference proteome</keyword>
<name>A0A1L1PG06_HYDIT</name>
<accession>A0A1L1PG06</accession>
<dbReference type="EMBL" id="CCAE010000022">
    <property type="protein sequence ID" value="CDN88380.1"/>
    <property type="molecule type" value="Genomic_DNA"/>
</dbReference>
<sequence length="146" mass="16582">MSIISLLPGDDSDTLCKRYASEVSRYFSEPSGASLPLAQVPLENVFRVLEMYRYDAFADEHRKGVLALEAGEPDYLHPGGFKDWYVNIKEALERTKTEVFGSVDKEQVVSTLQDSLRQLVTGKLDTAIDDRCHLFFRRFSEQLPTS</sequence>